<dbReference type="OrthoDB" id="6764841at2759"/>
<sequence>MLPPSGDNAEVFQNRKDYFSINVRVVGDANLKIMNIVSRWPGSVHDITIFNSSNIRARLENNEFRP</sequence>
<evidence type="ECO:0000313" key="4">
    <source>
        <dbReference type="EMBL" id="RZB41282.1"/>
    </source>
</evidence>
<protein>
    <submittedName>
        <fullName evidence="4">DDE Tnp 4 domain containing protein</fullName>
    </submittedName>
</protein>
<evidence type="ECO:0000313" key="5">
    <source>
        <dbReference type="Proteomes" id="UP000292052"/>
    </source>
</evidence>
<dbReference type="Pfam" id="PF13359">
    <property type="entry name" value="DDE_Tnp_4"/>
    <property type="match status" value="1"/>
</dbReference>
<dbReference type="Proteomes" id="UP000292052">
    <property type="component" value="Unassembled WGS sequence"/>
</dbReference>
<dbReference type="EMBL" id="QDEB01113590">
    <property type="protein sequence ID" value="RZB41282.1"/>
    <property type="molecule type" value="Genomic_DNA"/>
</dbReference>
<gene>
    <name evidence="4" type="ORF">BDFB_014090</name>
</gene>
<feature type="domain" description="DDE Tnp4" evidence="3">
    <location>
        <begin position="7"/>
        <end position="60"/>
    </location>
</feature>
<dbReference type="InterPro" id="IPR027806">
    <property type="entry name" value="HARBI1_dom"/>
</dbReference>
<accession>A0A482VCP2</accession>
<reference evidence="4 5" key="1">
    <citation type="submission" date="2017-03" db="EMBL/GenBank/DDBJ databases">
        <title>Genome of the blue death feigning beetle - Asbolus verrucosus.</title>
        <authorList>
            <person name="Rider S.D."/>
        </authorList>
    </citation>
    <scope>NUCLEOTIDE SEQUENCE [LARGE SCALE GENOMIC DNA]</scope>
    <source>
        <strain evidence="4">Butters</strain>
        <tissue evidence="4">Head and leg muscle</tissue>
    </source>
</reference>
<evidence type="ECO:0000256" key="2">
    <source>
        <dbReference type="ARBA" id="ARBA00022723"/>
    </source>
</evidence>
<comment type="caution">
    <text evidence="4">The sequence shown here is derived from an EMBL/GenBank/DDBJ whole genome shotgun (WGS) entry which is preliminary data.</text>
</comment>
<evidence type="ECO:0000259" key="3">
    <source>
        <dbReference type="Pfam" id="PF13359"/>
    </source>
</evidence>
<organism evidence="4 5">
    <name type="scientific">Asbolus verrucosus</name>
    <name type="common">Desert ironclad beetle</name>
    <dbReference type="NCBI Taxonomy" id="1661398"/>
    <lineage>
        <taxon>Eukaryota</taxon>
        <taxon>Metazoa</taxon>
        <taxon>Ecdysozoa</taxon>
        <taxon>Arthropoda</taxon>
        <taxon>Hexapoda</taxon>
        <taxon>Insecta</taxon>
        <taxon>Pterygota</taxon>
        <taxon>Neoptera</taxon>
        <taxon>Endopterygota</taxon>
        <taxon>Coleoptera</taxon>
        <taxon>Polyphaga</taxon>
        <taxon>Cucujiformia</taxon>
        <taxon>Tenebrionidae</taxon>
        <taxon>Pimeliinae</taxon>
        <taxon>Asbolus</taxon>
    </lineage>
</organism>
<name>A0A482VCP2_ASBVE</name>
<keyword evidence="5" id="KW-1185">Reference proteome</keyword>
<comment type="cofactor">
    <cofactor evidence="1">
        <name>a divalent metal cation</name>
        <dbReference type="ChEBI" id="CHEBI:60240"/>
    </cofactor>
</comment>
<evidence type="ECO:0000256" key="1">
    <source>
        <dbReference type="ARBA" id="ARBA00001968"/>
    </source>
</evidence>
<proteinExistence type="predicted"/>
<dbReference type="AlphaFoldDB" id="A0A482VCP2"/>
<dbReference type="GO" id="GO:0046872">
    <property type="term" value="F:metal ion binding"/>
    <property type="evidence" value="ECO:0007669"/>
    <property type="project" value="UniProtKB-KW"/>
</dbReference>
<dbReference type="STRING" id="1661398.A0A482VCP2"/>
<keyword evidence="2" id="KW-0479">Metal-binding</keyword>